<feature type="compositionally biased region" description="Polar residues" evidence="1">
    <location>
        <begin position="1"/>
        <end position="11"/>
    </location>
</feature>
<dbReference type="SUPFAM" id="SSF81301">
    <property type="entry name" value="Nucleotidyltransferase"/>
    <property type="match status" value="1"/>
</dbReference>
<dbReference type="InterPro" id="IPR007685">
    <property type="entry name" value="RelA_SpoT"/>
</dbReference>
<dbReference type="PANTHER" id="PTHR41773">
    <property type="entry name" value="GTP PYROPHOSPHATASE-RELATED"/>
    <property type="match status" value="1"/>
</dbReference>
<dbReference type="CDD" id="cd05399">
    <property type="entry name" value="NT_Rel-Spo_like"/>
    <property type="match status" value="1"/>
</dbReference>
<feature type="region of interest" description="Disordered" evidence="1">
    <location>
        <begin position="1"/>
        <end position="26"/>
    </location>
</feature>
<dbReference type="Proteomes" id="UP001152607">
    <property type="component" value="Unassembled WGS sequence"/>
</dbReference>
<evidence type="ECO:0000313" key="4">
    <source>
        <dbReference type="Proteomes" id="UP001152607"/>
    </source>
</evidence>
<keyword evidence="4" id="KW-1185">Reference proteome</keyword>
<comment type="caution">
    <text evidence="3">The sequence shown here is derived from an EMBL/GenBank/DDBJ whole genome shotgun (WGS) entry which is preliminary data.</text>
</comment>
<feature type="region of interest" description="Disordered" evidence="1">
    <location>
        <begin position="498"/>
        <end position="531"/>
    </location>
</feature>
<dbReference type="SMART" id="SM00954">
    <property type="entry name" value="RelA_SpoT"/>
    <property type="match status" value="1"/>
</dbReference>
<sequence length="531" mass="61165">MTESRPASPQDSAIDKSDDGDKALTDPAFPQREYTWLDEAPTPPIIEKFLAENWYATHWESIAECAKDLVQDEVRRCGLQAIVTCRAKQEDSLRKKLKLRYESKKYETIADIRNDLYDLAGVRIILIVSTPEQRDKVKAIIRSIWGEEIFEKRHRGSAQNTRYQAKHIGYEAVHYRPFMKKEQGKNGYRYKEGDRVEVQVVSALGNAWAEAGHDVLYKTHAYGEPSLEENRILDALNGFVRSGELLLEQFHEAFMRRTTKKWEHRDQLVTYLREVDVLQVEPQFMIAGTDLLFKFLQHTEQHYPLAVRNALMSIGMGRVSASSHLDEIISGLKPSVLPISDVMRVTVCLIHRMMDTDEGMPKFSLQNPYQNVRPHEVPNCIAIMMVSLTILHNFAGDVQNANIILEQSYFSNAERMSLIWILGARQRQEALEAKADNDEFHRLVRPAILPLWNWFLQEATKRRSIHRICFVLAQIQCSDGMINNVRLLEGLRLPPLARSTEERDNGPRDFKIYGRTSTPTPKYKGRIKSAN</sequence>
<dbReference type="EMBL" id="CAOQHR010000012">
    <property type="protein sequence ID" value="CAI6341988.1"/>
    <property type="molecule type" value="Genomic_DNA"/>
</dbReference>
<dbReference type="PANTHER" id="PTHR41773:SF1">
    <property type="entry name" value="RELA_SPOT DOMAIN-CONTAINING PROTEIN"/>
    <property type="match status" value="1"/>
</dbReference>
<dbReference type="GO" id="GO:0015969">
    <property type="term" value="P:guanosine tetraphosphate metabolic process"/>
    <property type="evidence" value="ECO:0007669"/>
    <property type="project" value="InterPro"/>
</dbReference>
<evidence type="ECO:0000256" key="1">
    <source>
        <dbReference type="SAM" id="MobiDB-lite"/>
    </source>
</evidence>
<organism evidence="3 4">
    <name type="scientific">Periconia digitata</name>
    <dbReference type="NCBI Taxonomy" id="1303443"/>
    <lineage>
        <taxon>Eukaryota</taxon>
        <taxon>Fungi</taxon>
        <taxon>Dikarya</taxon>
        <taxon>Ascomycota</taxon>
        <taxon>Pezizomycotina</taxon>
        <taxon>Dothideomycetes</taxon>
        <taxon>Pleosporomycetidae</taxon>
        <taxon>Pleosporales</taxon>
        <taxon>Massarineae</taxon>
        <taxon>Periconiaceae</taxon>
        <taxon>Periconia</taxon>
    </lineage>
</organism>
<dbReference type="Pfam" id="PF04607">
    <property type="entry name" value="RelA_SpoT"/>
    <property type="match status" value="1"/>
</dbReference>
<accession>A0A9W4XSI5</accession>
<evidence type="ECO:0000259" key="2">
    <source>
        <dbReference type="SMART" id="SM00954"/>
    </source>
</evidence>
<feature type="domain" description="RelA/SpoT" evidence="2">
    <location>
        <begin position="85"/>
        <end position="223"/>
    </location>
</feature>
<protein>
    <recommendedName>
        <fullName evidence="2">RelA/SpoT domain-containing protein</fullName>
    </recommendedName>
</protein>
<dbReference type="OrthoDB" id="4719016at2759"/>
<proteinExistence type="predicted"/>
<evidence type="ECO:0000313" key="3">
    <source>
        <dbReference type="EMBL" id="CAI6341988.1"/>
    </source>
</evidence>
<reference evidence="3" key="1">
    <citation type="submission" date="2023-01" db="EMBL/GenBank/DDBJ databases">
        <authorList>
            <person name="Van Ghelder C."/>
            <person name="Rancurel C."/>
        </authorList>
    </citation>
    <scope>NUCLEOTIDE SEQUENCE</scope>
    <source>
        <strain evidence="3">CNCM I-4278</strain>
    </source>
</reference>
<name>A0A9W4XSI5_9PLEO</name>
<dbReference type="Gene3D" id="3.30.460.10">
    <property type="entry name" value="Beta Polymerase, domain 2"/>
    <property type="match status" value="1"/>
</dbReference>
<gene>
    <name evidence="3" type="ORF">PDIGIT_LOCUS15189</name>
</gene>
<feature type="compositionally biased region" description="Basic and acidic residues" evidence="1">
    <location>
        <begin position="13"/>
        <end position="24"/>
    </location>
</feature>
<feature type="compositionally biased region" description="Basic and acidic residues" evidence="1">
    <location>
        <begin position="499"/>
        <end position="512"/>
    </location>
</feature>
<dbReference type="AlphaFoldDB" id="A0A9W4XSI5"/>
<dbReference type="InterPro" id="IPR043519">
    <property type="entry name" value="NT_sf"/>
</dbReference>